<gene>
    <name evidence="1" type="ORF">A1D17_04385</name>
</gene>
<comment type="caution">
    <text evidence="1">The sequence shown here is derived from an EMBL/GenBank/DDBJ whole genome shotgun (WGS) entry which is preliminary data.</text>
</comment>
<organism evidence="1 2">
    <name type="scientific">Pseudomonas fluorescens</name>
    <dbReference type="NCBI Taxonomy" id="294"/>
    <lineage>
        <taxon>Bacteria</taxon>
        <taxon>Pseudomonadati</taxon>
        <taxon>Pseudomonadota</taxon>
        <taxon>Gammaproteobacteria</taxon>
        <taxon>Pseudomonadales</taxon>
        <taxon>Pseudomonadaceae</taxon>
        <taxon>Pseudomonas</taxon>
    </lineage>
</organism>
<accession>A0A162B2Q6</accession>
<protein>
    <submittedName>
        <fullName evidence="1">Uncharacterized protein</fullName>
    </submittedName>
</protein>
<proteinExistence type="predicted"/>
<evidence type="ECO:0000313" key="1">
    <source>
        <dbReference type="EMBL" id="KZN20786.1"/>
    </source>
</evidence>
<dbReference type="Proteomes" id="UP000076489">
    <property type="component" value="Unassembled WGS sequence"/>
</dbReference>
<dbReference type="EMBL" id="LUKJ01000002">
    <property type="protein sequence ID" value="KZN20786.1"/>
    <property type="molecule type" value="Genomic_DNA"/>
</dbReference>
<reference evidence="2" key="1">
    <citation type="submission" date="2016-03" db="EMBL/GenBank/DDBJ databases">
        <authorList>
            <person name="Ray J."/>
            <person name="Price M."/>
            <person name="Deutschbauer A."/>
        </authorList>
    </citation>
    <scope>NUCLEOTIDE SEQUENCE [LARGE SCALE GENOMIC DNA]</scope>
    <source>
        <strain evidence="2">FW300-N1B4</strain>
    </source>
</reference>
<reference evidence="1 2" key="2">
    <citation type="journal article" date="2018" name="Nature">
        <title>Mutant phenotypes for thousands of bacterial genes of unknown function.</title>
        <authorList>
            <person name="Price M.N."/>
            <person name="Wetmore K.M."/>
            <person name="Waters R.J."/>
            <person name="Callaghan M."/>
            <person name="Ray J."/>
            <person name="Liu H."/>
            <person name="Kuehl J.V."/>
            <person name="Melnyk R.A."/>
            <person name="Lamson J.S."/>
            <person name="Suh Y."/>
            <person name="Carlson H.K."/>
            <person name="Esquivel Z."/>
            <person name="Sadeeshkumar H."/>
            <person name="Chakraborty R."/>
            <person name="Zane G.M."/>
            <person name="Rubin B.E."/>
            <person name="Wall J.D."/>
            <person name="Visel A."/>
            <person name="Bristow J."/>
            <person name="Blow M.J."/>
            <person name="Arkin A.P."/>
            <person name="Deutschbauer A.M."/>
        </authorList>
    </citation>
    <scope>NUCLEOTIDE SEQUENCE [LARGE SCALE GENOMIC DNA]</scope>
    <source>
        <strain evidence="1 2">FW300-N1B4</strain>
    </source>
</reference>
<evidence type="ECO:0000313" key="2">
    <source>
        <dbReference type="Proteomes" id="UP000076489"/>
    </source>
</evidence>
<dbReference type="AlphaFoldDB" id="A0A162B2Q6"/>
<dbReference type="OrthoDB" id="6923685at2"/>
<name>A0A162B2Q6_PSEFL</name>
<sequence>MFDISLIREIPELYSLTAEVLEQTPWETGRLAGMSEGESADNPFDPDSVTHAEWAKGFFQGRSDNDKRVPAVPERSFWATVYDIQIKGSMSVQETALAFDYSEQELVERMKFYRFYDDDGIPLDKLEVA</sequence>
<dbReference type="RefSeq" id="WP_063340832.1">
    <property type="nucleotide sequence ID" value="NZ_LUKJ01000002.1"/>
</dbReference>